<dbReference type="AlphaFoldDB" id="A0A1L9SII1"/>
<proteinExistence type="predicted"/>
<gene>
    <name evidence="2" type="ORF">ASPZODRAFT_131974</name>
</gene>
<name>A0A1L9SII1_9EURO</name>
<protein>
    <recommendedName>
        <fullName evidence="1">HNH nuclease domain-containing protein</fullName>
    </recommendedName>
</protein>
<dbReference type="VEuPathDB" id="FungiDB:ASPZODRAFT_131974"/>
<dbReference type="Pfam" id="PF13391">
    <property type="entry name" value="HNH_2"/>
    <property type="match status" value="1"/>
</dbReference>
<keyword evidence="3" id="KW-1185">Reference proteome</keyword>
<feature type="domain" description="HNH nuclease" evidence="1">
    <location>
        <begin position="26"/>
        <end position="114"/>
    </location>
</feature>
<reference evidence="3" key="1">
    <citation type="journal article" date="2017" name="Genome Biol.">
        <title>Comparative genomics reveals high biological diversity and specific adaptations in the industrially and medically important fungal genus Aspergillus.</title>
        <authorList>
            <person name="de Vries R.P."/>
            <person name="Riley R."/>
            <person name="Wiebenga A."/>
            <person name="Aguilar-Osorio G."/>
            <person name="Amillis S."/>
            <person name="Uchima C.A."/>
            <person name="Anderluh G."/>
            <person name="Asadollahi M."/>
            <person name="Askin M."/>
            <person name="Barry K."/>
            <person name="Battaglia E."/>
            <person name="Bayram O."/>
            <person name="Benocci T."/>
            <person name="Braus-Stromeyer S.A."/>
            <person name="Caldana C."/>
            <person name="Canovas D."/>
            <person name="Cerqueira G.C."/>
            <person name="Chen F."/>
            <person name="Chen W."/>
            <person name="Choi C."/>
            <person name="Clum A."/>
            <person name="Dos Santos R.A."/>
            <person name="Damasio A.R."/>
            <person name="Diallinas G."/>
            <person name="Emri T."/>
            <person name="Fekete E."/>
            <person name="Flipphi M."/>
            <person name="Freyberg S."/>
            <person name="Gallo A."/>
            <person name="Gournas C."/>
            <person name="Habgood R."/>
            <person name="Hainaut M."/>
            <person name="Harispe M.L."/>
            <person name="Henrissat B."/>
            <person name="Hilden K.S."/>
            <person name="Hope R."/>
            <person name="Hossain A."/>
            <person name="Karabika E."/>
            <person name="Karaffa L."/>
            <person name="Karanyi Z."/>
            <person name="Krasevec N."/>
            <person name="Kuo A."/>
            <person name="Kusch H."/>
            <person name="LaButti K."/>
            <person name="Lagendijk E.L."/>
            <person name="Lapidus A."/>
            <person name="Levasseur A."/>
            <person name="Lindquist E."/>
            <person name="Lipzen A."/>
            <person name="Logrieco A.F."/>
            <person name="MacCabe A."/>
            <person name="Maekelae M.R."/>
            <person name="Malavazi I."/>
            <person name="Melin P."/>
            <person name="Meyer V."/>
            <person name="Mielnichuk N."/>
            <person name="Miskei M."/>
            <person name="Molnar A.P."/>
            <person name="Mule G."/>
            <person name="Ngan C.Y."/>
            <person name="Orejas M."/>
            <person name="Orosz E."/>
            <person name="Ouedraogo J.P."/>
            <person name="Overkamp K.M."/>
            <person name="Park H.-S."/>
            <person name="Perrone G."/>
            <person name="Piumi F."/>
            <person name="Punt P.J."/>
            <person name="Ram A.F."/>
            <person name="Ramon A."/>
            <person name="Rauscher S."/>
            <person name="Record E."/>
            <person name="Riano-Pachon D.M."/>
            <person name="Robert V."/>
            <person name="Roehrig J."/>
            <person name="Ruller R."/>
            <person name="Salamov A."/>
            <person name="Salih N.S."/>
            <person name="Samson R.A."/>
            <person name="Sandor E."/>
            <person name="Sanguinetti M."/>
            <person name="Schuetze T."/>
            <person name="Sepcic K."/>
            <person name="Shelest E."/>
            <person name="Sherlock G."/>
            <person name="Sophianopoulou V."/>
            <person name="Squina F.M."/>
            <person name="Sun H."/>
            <person name="Susca A."/>
            <person name="Todd R.B."/>
            <person name="Tsang A."/>
            <person name="Unkles S.E."/>
            <person name="van de Wiele N."/>
            <person name="van Rossen-Uffink D."/>
            <person name="Oliveira J.V."/>
            <person name="Vesth T.C."/>
            <person name="Visser J."/>
            <person name="Yu J.-H."/>
            <person name="Zhou M."/>
            <person name="Andersen M.R."/>
            <person name="Archer D.B."/>
            <person name="Baker S.E."/>
            <person name="Benoit I."/>
            <person name="Brakhage A.A."/>
            <person name="Braus G.H."/>
            <person name="Fischer R."/>
            <person name="Frisvad J.C."/>
            <person name="Goldman G.H."/>
            <person name="Houbraken J."/>
            <person name="Oakley B."/>
            <person name="Pocsi I."/>
            <person name="Scazzocchio C."/>
            <person name="Seiboth B."/>
            <person name="vanKuyk P.A."/>
            <person name="Wortman J."/>
            <person name="Dyer P.S."/>
            <person name="Grigoriev I.V."/>
        </authorList>
    </citation>
    <scope>NUCLEOTIDE SEQUENCE [LARGE SCALE GENOMIC DNA]</scope>
    <source>
        <strain evidence="3">CBS 506.65</strain>
    </source>
</reference>
<dbReference type="GeneID" id="34609355"/>
<dbReference type="RefSeq" id="XP_022581550.1">
    <property type="nucleotide sequence ID" value="XM_022722890.1"/>
</dbReference>
<evidence type="ECO:0000313" key="2">
    <source>
        <dbReference type="EMBL" id="OJJ47040.1"/>
    </source>
</evidence>
<dbReference type="EMBL" id="KV878341">
    <property type="protein sequence ID" value="OJJ47040.1"/>
    <property type="molecule type" value="Genomic_DNA"/>
</dbReference>
<accession>A0A1L9SII1</accession>
<evidence type="ECO:0000313" key="3">
    <source>
        <dbReference type="Proteomes" id="UP000184188"/>
    </source>
</evidence>
<dbReference type="Proteomes" id="UP000184188">
    <property type="component" value="Unassembled WGS sequence"/>
</dbReference>
<dbReference type="STRING" id="1073090.A0A1L9SII1"/>
<organism evidence="2 3">
    <name type="scientific">Penicilliopsis zonata CBS 506.65</name>
    <dbReference type="NCBI Taxonomy" id="1073090"/>
    <lineage>
        <taxon>Eukaryota</taxon>
        <taxon>Fungi</taxon>
        <taxon>Dikarya</taxon>
        <taxon>Ascomycota</taxon>
        <taxon>Pezizomycotina</taxon>
        <taxon>Eurotiomycetes</taxon>
        <taxon>Eurotiomycetidae</taxon>
        <taxon>Eurotiales</taxon>
        <taxon>Aspergillaceae</taxon>
        <taxon>Penicilliopsis</taxon>
    </lineage>
</organism>
<dbReference type="InterPro" id="IPR003615">
    <property type="entry name" value="HNH_nuc"/>
</dbReference>
<sequence>MMLESSSLNDQPRLKKLCLQRDDSKCMVTGVRDVSKYCLGGLLASTRLAHILPLSIGKWHDKSSEDRISQIWATLYRLFPRLKIGPSEINDATNLMTLMDPLEDALGKFNMAFEPTVVSNQYRILLFPGFQSFFTPALPQPNQNGERIIRFRSHIDCPLPGADILHAHACIAKILHSSDIFKRVQRVLQVGDTTRHLATDGTTELDFLFSQL</sequence>
<dbReference type="OrthoDB" id="2104739at2759"/>
<evidence type="ECO:0000259" key="1">
    <source>
        <dbReference type="Pfam" id="PF13391"/>
    </source>
</evidence>